<name>A0A193LIW0_9GAMM</name>
<proteinExistence type="predicted"/>
<reference evidence="1 2" key="1">
    <citation type="submission" date="2016-06" db="EMBL/GenBank/DDBJ databases">
        <title>Complete genome sequence of a deep-branching marine Gamma Proteobacterium Woeseia oceani type strain XK5.</title>
        <authorList>
            <person name="Mu D."/>
            <person name="Du Z."/>
        </authorList>
    </citation>
    <scope>NUCLEOTIDE SEQUENCE [LARGE SCALE GENOMIC DNA]</scope>
    <source>
        <strain evidence="1 2">XK5</strain>
    </source>
</reference>
<keyword evidence="2" id="KW-1185">Reference proteome</keyword>
<dbReference type="KEGG" id="woc:BA177_15055"/>
<protein>
    <submittedName>
        <fullName evidence="1">Uncharacterized protein</fullName>
    </submittedName>
</protein>
<dbReference type="Proteomes" id="UP000092695">
    <property type="component" value="Chromosome"/>
</dbReference>
<evidence type="ECO:0000313" key="2">
    <source>
        <dbReference type="Proteomes" id="UP000092695"/>
    </source>
</evidence>
<organism evidence="1 2">
    <name type="scientific">Woeseia oceani</name>
    <dbReference type="NCBI Taxonomy" id="1548547"/>
    <lineage>
        <taxon>Bacteria</taxon>
        <taxon>Pseudomonadati</taxon>
        <taxon>Pseudomonadota</taxon>
        <taxon>Gammaproteobacteria</taxon>
        <taxon>Woeseiales</taxon>
        <taxon>Woeseiaceae</taxon>
        <taxon>Woeseia</taxon>
    </lineage>
</organism>
<accession>A0A193LIW0</accession>
<sequence>MEKNDAGLTNYQVNVESIIEAILAENNLRLSDRVIESGIEVYISGKVPKLDAEIWIYEDQTDIKNPGLDLRLECWDTKTPQEHYVIVAEHLTGIIKSDADAT</sequence>
<dbReference type="AlphaFoldDB" id="A0A193LIW0"/>
<evidence type="ECO:0000313" key="1">
    <source>
        <dbReference type="EMBL" id="ANO52329.1"/>
    </source>
</evidence>
<gene>
    <name evidence="1" type="ORF">BA177_15055</name>
</gene>
<dbReference type="EMBL" id="CP016268">
    <property type="protein sequence ID" value="ANO52329.1"/>
    <property type="molecule type" value="Genomic_DNA"/>
</dbReference>